<dbReference type="Pfam" id="PF00370">
    <property type="entry name" value="FGGY_N"/>
    <property type="match status" value="1"/>
</dbReference>
<feature type="domain" description="Carbohydrate kinase FGGY N-terminal" evidence="3">
    <location>
        <begin position="17"/>
        <end position="186"/>
    </location>
</feature>
<dbReference type="Gene3D" id="3.30.420.40">
    <property type="match status" value="1"/>
</dbReference>
<gene>
    <name evidence="5" type="ORF">FVE85_6067</name>
</gene>
<keyword evidence="2 5" id="KW-0418">Kinase</keyword>
<accession>A0A5J4Z5W4</accession>
<name>A0A5J4Z5W4_PORPP</name>
<dbReference type="OrthoDB" id="203824at2759"/>
<evidence type="ECO:0000313" key="5">
    <source>
        <dbReference type="EMBL" id="KAA8498482.1"/>
    </source>
</evidence>
<dbReference type="Pfam" id="PF02782">
    <property type="entry name" value="FGGY_C"/>
    <property type="match status" value="1"/>
</dbReference>
<evidence type="ECO:0000256" key="1">
    <source>
        <dbReference type="ARBA" id="ARBA00022679"/>
    </source>
</evidence>
<dbReference type="Gene3D" id="1.20.58.2240">
    <property type="match status" value="1"/>
</dbReference>
<dbReference type="GO" id="GO:0019321">
    <property type="term" value="P:pentose metabolic process"/>
    <property type="evidence" value="ECO:0007669"/>
    <property type="project" value="TreeGrafter"/>
</dbReference>
<comment type="caution">
    <text evidence="5">The sequence shown here is derived from an EMBL/GenBank/DDBJ whole genome shotgun (WGS) entry which is preliminary data.</text>
</comment>
<dbReference type="PANTHER" id="PTHR43435:SF4">
    <property type="entry name" value="FGGY CARBOHYDRATE KINASE DOMAIN-CONTAINING PROTEIN"/>
    <property type="match status" value="1"/>
</dbReference>
<dbReference type="GO" id="GO:0019150">
    <property type="term" value="F:D-ribulokinase activity"/>
    <property type="evidence" value="ECO:0007669"/>
    <property type="project" value="TreeGrafter"/>
</dbReference>
<evidence type="ECO:0000259" key="4">
    <source>
        <dbReference type="Pfam" id="PF02782"/>
    </source>
</evidence>
<dbReference type="InterPro" id="IPR018485">
    <property type="entry name" value="FGGY_C"/>
</dbReference>
<sequence length="488" mass="53296">MALEQEMAHGEDMRKHVYLGIDCGTGSVRAGLFDLDGNRCGACSVAPFPTRNESTDFYEQSSTLIWEAVKQAVNEVLRNASPDGHASVVVRGIGFDATCSLVCADRDLRPVDITLKTASRDADDHGVVWDIIVWRDHRAIEQANWINEKAQSNSDIAAVVEQQFGGRISPESEPPKLLWLKEHISEWTSAPGEKSTDSEAIRSLSQMQFFDLTDWLTFKSSGQLIRSSCTTACKWGRLRDGWHVPFWTGIGLEDLVLGSSSACERIGCDEQILSPGNAIPGGLSAEAATAFGLPPRIPLAVSLIDAHCGGFGMLGAEFAEVPDAAHRVAMICGSSTCTLAISREPLHVPRVWGPFWDAMMPGFYLTESGQSLTGLLQDFVVDSYSEGQALKAEAKRKSTNVHELIQMELASFMAQQKGAHPLAHVHVLPYFAGNRHPRADATLRGMISGLTDSRKRAEFLQIYGATLFSIALFSAPAPLANWRAIRWP</sequence>
<evidence type="ECO:0000313" key="6">
    <source>
        <dbReference type="Proteomes" id="UP000324585"/>
    </source>
</evidence>
<organism evidence="5 6">
    <name type="scientific">Porphyridium purpureum</name>
    <name type="common">Red alga</name>
    <name type="synonym">Porphyridium cruentum</name>
    <dbReference type="NCBI Taxonomy" id="35688"/>
    <lineage>
        <taxon>Eukaryota</taxon>
        <taxon>Rhodophyta</taxon>
        <taxon>Bangiophyceae</taxon>
        <taxon>Porphyridiales</taxon>
        <taxon>Porphyridiaceae</taxon>
        <taxon>Porphyridium</taxon>
    </lineage>
</organism>
<dbReference type="GO" id="GO:0005737">
    <property type="term" value="C:cytoplasm"/>
    <property type="evidence" value="ECO:0007669"/>
    <property type="project" value="TreeGrafter"/>
</dbReference>
<feature type="domain" description="Carbohydrate kinase FGGY C-terminal" evidence="4">
    <location>
        <begin position="329"/>
        <end position="472"/>
    </location>
</feature>
<protein>
    <submittedName>
        <fullName evidence="5">FGGY carbohydrate kinase domain-containing protein</fullName>
    </submittedName>
</protein>
<proteinExistence type="predicted"/>
<keyword evidence="1" id="KW-0808">Transferase</keyword>
<dbReference type="Proteomes" id="UP000324585">
    <property type="component" value="Unassembled WGS sequence"/>
</dbReference>
<dbReference type="SUPFAM" id="SSF53067">
    <property type="entry name" value="Actin-like ATPase domain"/>
    <property type="match status" value="2"/>
</dbReference>
<dbReference type="InterPro" id="IPR043129">
    <property type="entry name" value="ATPase_NBD"/>
</dbReference>
<dbReference type="AlphaFoldDB" id="A0A5J4Z5W4"/>
<reference evidence="6" key="1">
    <citation type="journal article" date="2019" name="Nat. Commun.">
        <title>Expansion of phycobilisome linker gene families in mesophilic red algae.</title>
        <authorList>
            <person name="Lee J."/>
            <person name="Kim D."/>
            <person name="Bhattacharya D."/>
            <person name="Yoon H.S."/>
        </authorList>
    </citation>
    <scope>NUCLEOTIDE SEQUENCE [LARGE SCALE GENOMIC DNA]</scope>
    <source>
        <strain evidence="6">CCMP 1328</strain>
    </source>
</reference>
<dbReference type="OMA" id="SCTMTTT"/>
<dbReference type="PANTHER" id="PTHR43435">
    <property type="entry name" value="RIBULOKINASE"/>
    <property type="match status" value="1"/>
</dbReference>
<dbReference type="EMBL" id="VRMN01000001">
    <property type="protein sequence ID" value="KAA8498482.1"/>
    <property type="molecule type" value="Genomic_DNA"/>
</dbReference>
<keyword evidence="6" id="KW-1185">Reference proteome</keyword>
<dbReference type="InterPro" id="IPR018484">
    <property type="entry name" value="FGGY_N"/>
</dbReference>
<evidence type="ECO:0000256" key="2">
    <source>
        <dbReference type="ARBA" id="ARBA00022777"/>
    </source>
</evidence>
<evidence type="ECO:0000259" key="3">
    <source>
        <dbReference type="Pfam" id="PF00370"/>
    </source>
</evidence>